<name>S2KWU3_BILW3</name>
<reference evidence="1 2" key="2">
    <citation type="submission" date="2013-04" db="EMBL/GenBank/DDBJ databases">
        <title>The Genome Sequence of Bilophila wadsworthia 3_1_6.</title>
        <authorList>
            <consortium name="The Broad Institute Genomics Platform"/>
            <person name="Earl A."/>
            <person name="Ward D."/>
            <person name="Feldgarden M."/>
            <person name="Gevers D."/>
            <person name="Sibley C."/>
            <person name="Strauss J."/>
            <person name="Allen-Vercoe E."/>
            <person name="Walker B."/>
            <person name="Young S."/>
            <person name="Zeng Q."/>
            <person name="Gargeya S."/>
            <person name="Fitzgerald M."/>
            <person name="Haas B."/>
            <person name="Abouelleil A."/>
            <person name="Allen A.W."/>
            <person name="Alvarado L."/>
            <person name="Arachchi H.M."/>
            <person name="Berlin A.M."/>
            <person name="Chapman S.B."/>
            <person name="Gainer-Dewar J."/>
            <person name="Goldberg J."/>
            <person name="Griggs A."/>
            <person name="Gujja S."/>
            <person name="Hansen M."/>
            <person name="Howarth C."/>
            <person name="Imamovic A."/>
            <person name="Ireland A."/>
            <person name="Larimer J."/>
            <person name="McCowan C."/>
            <person name="Murphy C."/>
            <person name="Pearson M."/>
            <person name="Poon T.W."/>
            <person name="Priest M."/>
            <person name="Roberts A."/>
            <person name="Saif S."/>
            <person name="Shea T."/>
            <person name="Sisk P."/>
            <person name="Sykes S."/>
            <person name="Wortman J."/>
            <person name="Nusbaum C."/>
            <person name="Birren B."/>
        </authorList>
    </citation>
    <scope>NUCLEOTIDE SEQUENCE [LARGE SCALE GENOMIC DNA]</scope>
    <source>
        <strain evidence="1 2">3_1_6</strain>
    </source>
</reference>
<dbReference type="HOGENOM" id="CLU_3408799_0_0_7"/>
<gene>
    <name evidence="1" type="ORF">HMPREF0179_05288</name>
</gene>
<accession>S2KWU3</accession>
<keyword evidence="2" id="KW-1185">Reference proteome</keyword>
<dbReference type="EMBL" id="ADCP02000002">
    <property type="protein sequence ID" value="EPC05766.1"/>
    <property type="molecule type" value="Genomic_DNA"/>
</dbReference>
<dbReference type="AlphaFoldDB" id="S2KWU3"/>
<organism evidence="1 2">
    <name type="scientific">Bilophila wadsworthia (strain 3_1_6)</name>
    <dbReference type="NCBI Taxonomy" id="563192"/>
    <lineage>
        <taxon>Bacteria</taxon>
        <taxon>Pseudomonadati</taxon>
        <taxon>Thermodesulfobacteriota</taxon>
        <taxon>Desulfovibrionia</taxon>
        <taxon>Desulfovibrionales</taxon>
        <taxon>Desulfovibrionaceae</taxon>
        <taxon>Bilophila</taxon>
    </lineage>
</organism>
<protein>
    <submittedName>
        <fullName evidence="1">Uncharacterized protein</fullName>
    </submittedName>
</protein>
<evidence type="ECO:0000313" key="2">
    <source>
        <dbReference type="Proteomes" id="UP000006034"/>
    </source>
</evidence>
<evidence type="ECO:0000313" key="1">
    <source>
        <dbReference type="EMBL" id="EPC05766.1"/>
    </source>
</evidence>
<proteinExistence type="predicted"/>
<sequence>MDMQSKLILLTVAFVLVGLVRGYCAMKEM</sequence>
<comment type="caution">
    <text evidence="1">The sequence shown here is derived from an EMBL/GenBank/DDBJ whole genome shotgun (WGS) entry which is preliminary data.</text>
</comment>
<dbReference type="Proteomes" id="UP000006034">
    <property type="component" value="Unassembled WGS sequence"/>
</dbReference>
<reference evidence="1 2" key="1">
    <citation type="submission" date="2010-10" db="EMBL/GenBank/DDBJ databases">
        <authorList>
            <consortium name="The Broad Institute Genome Sequencing Platform"/>
            <person name="Ward D."/>
            <person name="Earl A."/>
            <person name="Feldgarden M."/>
            <person name="Young S.K."/>
            <person name="Gargeya S."/>
            <person name="Zeng Q."/>
            <person name="Alvarado L."/>
            <person name="Berlin A."/>
            <person name="Bochicchio J."/>
            <person name="Chapman S.B."/>
            <person name="Chen Z."/>
            <person name="Freedman E."/>
            <person name="Gellesch M."/>
            <person name="Goldberg J."/>
            <person name="Griggs A."/>
            <person name="Gujja S."/>
            <person name="Heilman E."/>
            <person name="Heiman D."/>
            <person name="Howarth C."/>
            <person name="Mehta T."/>
            <person name="Neiman D."/>
            <person name="Pearson M."/>
            <person name="Roberts A."/>
            <person name="Saif S."/>
            <person name="Shea T."/>
            <person name="Shenoy N."/>
            <person name="Sisk P."/>
            <person name="Stolte C."/>
            <person name="Sykes S."/>
            <person name="White J."/>
            <person name="Yandava C."/>
            <person name="Allen-Vercoe E."/>
            <person name="Sibley C."/>
            <person name="Ambrose C.E."/>
            <person name="Strauss J."/>
            <person name="Daigneault M."/>
            <person name="Haas B."/>
            <person name="Nusbaum C."/>
            <person name="Birren B."/>
        </authorList>
    </citation>
    <scope>NUCLEOTIDE SEQUENCE [LARGE SCALE GENOMIC DNA]</scope>
    <source>
        <strain evidence="1 2">3_1_6</strain>
    </source>
</reference>